<reference evidence="1" key="1">
    <citation type="journal article" date="2021" name="Nat. Commun.">
        <title>Genetic determinants of endophytism in the Arabidopsis root mycobiome.</title>
        <authorList>
            <person name="Mesny F."/>
            <person name="Miyauchi S."/>
            <person name="Thiergart T."/>
            <person name="Pickel B."/>
            <person name="Atanasova L."/>
            <person name="Karlsson M."/>
            <person name="Huettel B."/>
            <person name="Barry K.W."/>
            <person name="Haridas S."/>
            <person name="Chen C."/>
            <person name="Bauer D."/>
            <person name="Andreopoulos W."/>
            <person name="Pangilinan J."/>
            <person name="LaButti K."/>
            <person name="Riley R."/>
            <person name="Lipzen A."/>
            <person name="Clum A."/>
            <person name="Drula E."/>
            <person name="Henrissat B."/>
            <person name="Kohler A."/>
            <person name="Grigoriev I.V."/>
            <person name="Martin F.M."/>
            <person name="Hacquard S."/>
        </authorList>
    </citation>
    <scope>NUCLEOTIDE SEQUENCE</scope>
    <source>
        <strain evidence="1">MPI-SDFR-AT-0073</strain>
    </source>
</reference>
<evidence type="ECO:0000313" key="2">
    <source>
        <dbReference type="Proteomes" id="UP000758603"/>
    </source>
</evidence>
<dbReference type="GeneID" id="70128627"/>
<dbReference type="Proteomes" id="UP000758603">
    <property type="component" value="Unassembled WGS sequence"/>
</dbReference>
<organism evidence="1 2">
    <name type="scientific">Truncatella angustata</name>
    <dbReference type="NCBI Taxonomy" id="152316"/>
    <lineage>
        <taxon>Eukaryota</taxon>
        <taxon>Fungi</taxon>
        <taxon>Dikarya</taxon>
        <taxon>Ascomycota</taxon>
        <taxon>Pezizomycotina</taxon>
        <taxon>Sordariomycetes</taxon>
        <taxon>Xylariomycetidae</taxon>
        <taxon>Amphisphaeriales</taxon>
        <taxon>Sporocadaceae</taxon>
        <taxon>Truncatella</taxon>
    </lineage>
</organism>
<dbReference type="EMBL" id="JAGPXC010000002">
    <property type="protein sequence ID" value="KAH6658523.1"/>
    <property type="molecule type" value="Genomic_DNA"/>
</dbReference>
<evidence type="ECO:0000313" key="1">
    <source>
        <dbReference type="EMBL" id="KAH6658523.1"/>
    </source>
</evidence>
<keyword evidence="2" id="KW-1185">Reference proteome</keyword>
<proteinExistence type="predicted"/>
<comment type="caution">
    <text evidence="1">The sequence shown here is derived from an EMBL/GenBank/DDBJ whole genome shotgun (WGS) entry which is preliminary data.</text>
</comment>
<protein>
    <submittedName>
        <fullName evidence="1">Uncharacterized protein</fullName>
    </submittedName>
</protein>
<sequence length="138" mass="15119">MQTIGCAVGFRLHLHPVSARSAVVCMCRVVARLVIYGCGAAYQVSSLNGLTGIVFSGERCLMPKTSWGAILGRGPFRNKYRTTADDWPTGLRKNGSSPGSPAGRSWARRLLIKLKVRPRLGGQTRGTRRARNFMVIEE</sequence>
<accession>A0A9P8UUM0</accession>
<dbReference type="RefSeq" id="XP_045962757.1">
    <property type="nucleotide sequence ID" value="XM_046099735.1"/>
</dbReference>
<dbReference type="AlphaFoldDB" id="A0A9P8UUM0"/>
<name>A0A9P8UUM0_9PEZI</name>
<gene>
    <name evidence="1" type="ORF">BKA67DRAFT_533674</name>
</gene>